<name>A0A2J7RSC7_9NEOP</name>
<dbReference type="InterPro" id="IPR045164">
    <property type="entry name" value="RBM41/RNPC3"/>
</dbReference>
<feature type="domain" description="RRM" evidence="4">
    <location>
        <begin position="364"/>
        <end position="442"/>
    </location>
</feature>
<dbReference type="GO" id="GO:0000398">
    <property type="term" value="P:mRNA splicing, via spliceosome"/>
    <property type="evidence" value="ECO:0007669"/>
    <property type="project" value="TreeGrafter"/>
</dbReference>
<dbReference type="Proteomes" id="UP000235965">
    <property type="component" value="Unassembled WGS sequence"/>
</dbReference>
<keyword evidence="6" id="KW-1185">Reference proteome</keyword>
<dbReference type="GO" id="GO:0030626">
    <property type="term" value="F:U12 snRNA binding"/>
    <property type="evidence" value="ECO:0007669"/>
    <property type="project" value="TreeGrafter"/>
</dbReference>
<dbReference type="InterPro" id="IPR000504">
    <property type="entry name" value="RRM_dom"/>
</dbReference>
<dbReference type="PROSITE" id="PS50102">
    <property type="entry name" value="RRM"/>
    <property type="match status" value="1"/>
</dbReference>
<dbReference type="GO" id="GO:0005689">
    <property type="term" value="C:U12-type spliceosomal complex"/>
    <property type="evidence" value="ECO:0007669"/>
    <property type="project" value="TreeGrafter"/>
</dbReference>
<evidence type="ECO:0000256" key="1">
    <source>
        <dbReference type="ARBA" id="ARBA00022884"/>
    </source>
</evidence>
<feature type="region of interest" description="Disordered" evidence="3">
    <location>
        <begin position="143"/>
        <end position="171"/>
    </location>
</feature>
<accession>A0A2J7RSC7</accession>
<feature type="region of interest" description="Disordered" evidence="3">
    <location>
        <begin position="217"/>
        <end position="244"/>
    </location>
</feature>
<dbReference type="SMART" id="SM00360">
    <property type="entry name" value="RRM"/>
    <property type="match status" value="1"/>
</dbReference>
<feature type="region of interest" description="Disordered" evidence="3">
    <location>
        <begin position="1"/>
        <end position="26"/>
    </location>
</feature>
<dbReference type="GO" id="GO:0097157">
    <property type="term" value="F:pre-mRNA intronic binding"/>
    <property type="evidence" value="ECO:0007669"/>
    <property type="project" value="TreeGrafter"/>
</dbReference>
<evidence type="ECO:0000256" key="2">
    <source>
        <dbReference type="PROSITE-ProRule" id="PRU00176"/>
    </source>
</evidence>
<dbReference type="Pfam" id="PF00076">
    <property type="entry name" value="RRM_1"/>
    <property type="match status" value="1"/>
</dbReference>
<dbReference type="InterPro" id="IPR012677">
    <property type="entry name" value="Nucleotide-bd_a/b_plait_sf"/>
</dbReference>
<dbReference type="Gene3D" id="3.30.70.330">
    <property type="match status" value="1"/>
</dbReference>
<dbReference type="AlphaFoldDB" id="A0A2J7RSC7"/>
<evidence type="ECO:0000256" key="3">
    <source>
        <dbReference type="SAM" id="MobiDB-lite"/>
    </source>
</evidence>
<protein>
    <recommendedName>
        <fullName evidence="4">RRM domain-containing protein</fullName>
    </recommendedName>
</protein>
<dbReference type="OrthoDB" id="756370at2759"/>
<keyword evidence="1 2" id="KW-0694">RNA-binding</keyword>
<organism evidence="5 6">
    <name type="scientific">Cryptotermes secundus</name>
    <dbReference type="NCBI Taxonomy" id="105785"/>
    <lineage>
        <taxon>Eukaryota</taxon>
        <taxon>Metazoa</taxon>
        <taxon>Ecdysozoa</taxon>
        <taxon>Arthropoda</taxon>
        <taxon>Hexapoda</taxon>
        <taxon>Insecta</taxon>
        <taxon>Pterygota</taxon>
        <taxon>Neoptera</taxon>
        <taxon>Polyneoptera</taxon>
        <taxon>Dictyoptera</taxon>
        <taxon>Blattodea</taxon>
        <taxon>Blattoidea</taxon>
        <taxon>Termitoidae</taxon>
        <taxon>Kalotermitidae</taxon>
        <taxon>Cryptotermitinae</taxon>
        <taxon>Cryptotermes</taxon>
    </lineage>
</organism>
<reference evidence="5 6" key="1">
    <citation type="submission" date="2017-12" db="EMBL/GenBank/DDBJ databases">
        <title>Hemimetabolous genomes reveal molecular basis of termite eusociality.</title>
        <authorList>
            <person name="Harrison M.C."/>
            <person name="Jongepier E."/>
            <person name="Robertson H.M."/>
            <person name="Arning N."/>
            <person name="Bitard-Feildel T."/>
            <person name="Chao H."/>
            <person name="Childers C.P."/>
            <person name="Dinh H."/>
            <person name="Doddapaneni H."/>
            <person name="Dugan S."/>
            <person name="Gowin J."/>
            <person name="Greiner C."/>
            <person name="Han Y."/>
            <person name="Hu H."/>
            <person name="Hughes D.S.T."/>
            <person name="Huylmans A.-K."/>
            <person name="Kemena C."/>
            <person name="Kremer L.P.M."/>
            <person name="Lee S.L."/>
            <person name="Lopez-Ezquerra A."/>
            <person name="Mallet L."/>
            <person name="Monroy-Kuhn J.M."/>
            <person name="Moser A."/>
            <person name="Murali S.C."/>
            <person name="Muzny D.M."/>
            <person name="Otani S."/>
            <person name="Piulachs M.-D."/>
            <person name="Poelchau M."/>
            <person name="Qu J."/>
            <person name="Schaub F."/>
            <person name="Wada-Katsumata A."/>
            <person name="Worley K.C."/>
            <person name="Xie Q."/>
            <person name="Ylla G."/>
            <person name="Poulsen M."/>
            <person name="Gibbs R.A."/>
            <person name="Schal C."/>
            <person name="Richards S."/>
            <person name="Belles X."/>
            <person name="Korb J."/>
            <person name="Bornberg-Bauer E."/>
        </authorList>
    </citation>
    <scope>NUCLEOTIDE SEQUENCE [LARGE SCALE GENOMIC DNA]</scope>
    <source>
        <tissue evidence="5">Whole body</tissue>
    </source>
</reference>
<dbReference type="PANTHER" id="PTHR16105:SF2">
    <property type="entry name" value="RNA-BINDING PROTEIN 41"/>
    <property type="match status" value="1"/>
</dbReference>
<evidence type="ECO:0000313" key="5">
    <source>
        <dbReference type="EMBL" id="PNF43727.1"/>
    </source>
</evidence>
<comment type="caution">
    <text evidence="5">The sequence shown here is derived from an EMBL/GenBank/DDBJ whole genome shotgun (WGS) entry which is preliminary data.</text>
</comment>
<dbReference type="PANTHER" id="PTHR16105">
    <property type="entry name" value="RNA-BINDING REGION-CONTAINING PROTEIN 3"/>
    <property type="match status" value="1"/>
</dbReference>
<sequence length="455" mass="51896">MAKVQSSRAKIYQKKSSLADEPTERVESEGERLIKHLVRKQIDTHISLSDQLKQNKQFHKSAEYVPLTKYTSGQISLQEFENCTKRANRIENLKSFGLTEDEVEMILDYGKGKEFFSEKYKRLESSVLNSRLEQIFSKIKSGEEEQKQDNYKQSGSSISRHEQELGLSVKPNSEHTRLLQFALSCQPSGSNKDIRPLDHPINNLKDIEQQLFGHLAKKNRQKRKSKEHQSASASKCTSKQSTSTKLLSYGERRLWDLKDMPSTKRPSKATTKPSQVYSCKPETLYTIKEKKIVPVSHVSPLPVSIRSASHSSSGCNGQPFVVSDMEDSEIETLCREDIQRNKLSIEDIKLLPKFQNYDKGSASEVLFVKNLSNRVKEADLVSVFGHMDDRGQRRIIYRLMTGRMKGQAFITFPSVEKATEALELINGYILRKKPMIIQYGHSLSTKSKIKADLQS</sequence>
<feature type="compositionally biased region" description="Low complexity" evidence="3">
    <location>
        <begin position="230"/>
        <end position="244"/>
    </location>
</feature>
<dbReference type="SUPFAM" id="SSF54928">
    <property type="entry name" value="RNA-binding domain, RBD"/>
    <property type="match status" value="1"/>
</dbReference>
<dbReference type="InterPro" id="IPR035979">
    <property type="entry name" value="RBD_domain_sf"/>
</dbReference>
<proteinExistence type="predicted"/>
<gene>
    <name evidence="5" type="ORF">B7P43_G14065</name>
</gene>
<feature type="compositionally biased region" description="Basic residues" evidence="3">
    <location>
        <begin position="217"/>
        <end position="226"/>
    </location>
</feature>
<dbReference type="EMBL" id="NEVH01000263">
    <property type="protein sequence ID" value="PNF43727.1"/>
    <property type="molecule type" value="Genomic_DNA"/>
</dbReference>
<evidence type="ECO:0000259" key="4">
    <source>
        <dbReference type="PROSITE" id="PS50102"/>
    </source>
</evidence>
<evidence type="ECO:0000313" key="6">
    <source>
        <dbReference type="Proteomes" id="UP000235965"/>
    </source>
</evidence>